<evidence type="ECO:0000313" key="4">
    <source>
        <dbReference type="Proteomes" id="UP001164746"/>
    </source>
</evidence>
<organism evidence="3 4">
    <name type="scientific">Mya arenaria</name>
    <name type="common">Soft-shell clam</name>
    <dbReference type="NCBI Taxonomy" id="6604"/>
    <lineage>
        <taxon>Eukaryota</taxon>
        <taxon>Metazoa</taxon>
        <taxon>Spiralia</taxon>
        <taxon>Lophotrochozoa</taxon>
        <taxon>Mollusca</taxon>
        <taxon>Bivalvia</taxon>
        <taxon>Autobranchia</taxon>
        <taxon>Heteroconchia</taxon>
        <taxon>Euheterodonta</taxon>
        <taxon>Imparidentia</taxon>
        <taxon>Neoheterodontei</taxon>
        <taxon>Myida</taxon>
        <taxon>Myoidea</taxon>
        <taxon>Myidae</taxon>
        <taxon>Mya</taxon>
    </lineage>
</organism>
<feature type="compositionally biased region" description="Polar residues" evidence="2">
    <location>
        <begin position="18"/>
        <end position="27"/>
    </location>
</feature>
<feature type="region of interest" description="Disordered" evidence="2">
    <location>
        <begin position="405"/>
        <end position="429"/>
    </location>
</feature>
<dbReference type="Proteomes" id="UP001164746">
    <property type="component" value="Chromosome 10"/>
</dbReference>
<keyword evidence="1" id="KW-0175">Coiled coil</keyword>
<accession>A0ABY7F6A6</accession>
<gene>
    <name evidence="3" type="ORF">MAR_032312</name>
</gene>
<evidence type="ECO:0000256" key="2">
    <source>
        <dbReference type="SAM" id="MobiDB-lite"/>
    </source>
</evidence>
<sequence length="696" mass="80100">MAAPKMDLTGHSMHPLSTAHTNFSPTARTDDDINAAVTNFLHSEGSRLHGQPWQDTTEDVTKWLAMQIQKEREGWRQKTRAAMMEIESHRKEVLKYQKLIQECTDQMKIVAECCNLPEETINQISDHEPRQALPMYIECLTETLNSLMEDRIMCLQILRPDGRASNNSLPDLLRAYIEALKHHAEKAHREARSRLENLESANKQSSTEIHKMKKQISRKQEEVDKLHNKLQEIKDVTMNKFAEISNEPRDFDDASSQTDIPALPFIHPSRTHQKHPPEQKGSLPTSPYSVPTPLPILDQKNIQISAEKLSRLRRSAKKLENSLQDALTQMDTFRKGMKAPKSNQSSLFVTPRQMASSSLGHMPDLPPALKKEMKLLPSPMHMWSTKLEVNGPRIHDAEIELIKMQEKEKEEKKRRAKEKRREALQKSQEKILNSQEAPTFRSLMKSLDEVKKTKGKNFKPVGQVTKCLRCNKLFTLNDNHKKSCNYHPKGKERIEQYSDRGKLVKVTYVWKCCMMGPDNPGCTYGQHTSRPENNLLSKILVKLAPQSQTQSSSSVRLISEQQELGKCKDNHEQLVPVMFQYINEIKKAEKTTVCRTVSLLLPDVFHNHEQMVPVKARYTHDRSVSDKKLLPFYTVVDSNTWQLLPFYTVVARITWQLLSFYTVVARITWQLLSFYIAVATKTGQMLSFYTVIARNS</sequence>
<evidence type="ECO:0000256" key="1">
    <source>
        <dbReference type="SAM" id="Coils"/>
    </source>
</evidence>
<evidence type="ECO:0000313" key="3">
    <source>
        <dbReference type="EMBL" id="WAR17718.1"/>
    </source>
</evidence>
<feature type="coiled-coil region" evidence="1">
    <location>
        <begin position="302"/>
        <end position="329"/>
    </location>
</feature>
<dbReference type="EMBL" id="CP111021">
    <property type="protein sequence ID" value="WAR17718.1"/>
    <property type="molecule type" value="Genomic_DNA"/>
</dbReference>
<proteinExistence type="predicted"/>
<reference evidence="3" key="1">
    <citation type="submission" date="2022-11" db="EMBL/GenBank/DDBJ databases">
        <title>Centuries of genome instability and evolution in soft-shell clam transmissible cancer (bioRxiv).</title>
        <authorList>
            <person name="Hart S.F.M."/>
            <person name="Yonemitsu M.A."/>
            <person name="Giersch R.M."/>
            <person name="Beal B.F."/>
            <person name="Arriagada G."/>
            <person name="Davis B.W."/>
            <person name="Ostrander E.A."/>
            <person name="Goff S.P."/>
            <person name="Metzger M.J."/>
        </authorList>
    </citation>
    <scope>NUCLEOTIDE SEQUENCE</scope>
    <source>
        <strain evidence="3">MELC-2E11</strain>
        <tissue evidence="3">Siphon/mantle</tissue>
    </source>
</reference>
<protein>
    <submittedName>
        <fullName evidence="3">Uncharacterized protein</fullName>
    </submittedName>
</protein>
<feature type="region of interest" description="Disordered" evidence="2">
    <location>
        <begin position="248"/>
        <end position="287"/>
    </location>
</feature>
<keyword evidence="4" id="KW-1185">Reference proteome</keyword>
<feature type="region of interest" description="Disordered" evidence="2">
    <location>
        <begin position="1"/>
        <end position="29"/>
    </location>
</feature>
<feature type="coiled-coil region" evidence="1">
    <location>
        <begin position="181"/>
        <end position="236"/>
    </location>
</feature>
<name>A0ABY7F6A6_MYAAR</name>